<dbReference type="Proteomes" id="UP000053477">
    <property type="component" value="Unassembled WGS sequence"/>
</dbReference>
<feature type="region of interest" description="Disordered" evidence="1">
    <location>
        <begin position="89"/>
        <end position="229"/>
    </location>
</feature>
<protein>
    <submittedName>
        <fullName evidence="2">Uncharacterized protein</fullName>
    </submittedName>
</protein>
<feature type="compositionally biased region" description="Low complexity" evidence="1">
    <location>
        <begin position="91"/>
        <end position="122"/>
    </location>
</feature>
<dbReference type="InParanoid" id="A0A0H2S0I4"/>
<organism evidence="2 3">
    <name type="scientific">Schizopora paradoxa</name>
    <dbReference type="NCBI Taxonomy" id="27342"/>
    <lineage>
        <taxon>Eukaryota</taxon>
        <taxon>Fungi</taxon>
        <taxon>Dikarya</taxon>
        <taxon>Basidiomycota</taxon>
        <taxon>Agaricomycotina</taxon>
        <taxon>Agaricomycetes</taxon>
        <taxon>Hymenochaetales</taxon>
        <taxon>Schizoporaceae</taxon>
        <taxon>Schizopora</taxon>
    </lineage>
</organism>
<proteinExistence type="predicted"/>
<feature type="compositionally biased region" description="Low complexity" evidence="1">
    <location>
        <begin position="210"/>
        <end position="222"/>
    </location>
</feature>
<feature type="compositionally biased region" description="Low complexity" evidence="1">
    <location>
        <begin position="30"/>
        <end position="65"/>
    </location>
</feature>
<dbReference type="EMBL" id="KQ085932">
    <property type="protein sequence ID" value="KLO15283.1"/>
    <property type="molecule type" value="Genomic_DNA"/>
</dbReference>
<gene>
    <name evidence="2" type="ORF">SCHPADRAFT_274963</name>
</gene>
<evidence type="ECO:0000256" key="1">
    <source>
        <dbReference type="SAM" id="MobiDB-lite"/>
    </source>
</evidence>
<feature type="region of interest" description="Disordered" evidence="1">
    <location>
        <begin position="12"/>
        <end position="68"/>
    </location>
</feature>
<evidence type="ECO:0000313" key="3">
    <source>
        <dbReference type="Proteomes" id="UP000053477"/>
    </source>
</evidence>
<reference evidence="2 3" key="1">
    <citation type="submission" date="2015-04" db="EMBL/GenBank/DDBJ databases">
        <title>Complete genome sequence of Schizopora paradoxa KUC8140, a cosmopolitan wood degrader in East Asia.</title>
        <authorList>
            <consortium name="DOE Joint Genome Institute"/>
            <person name="Min B."/>
            <person name="Park H."/>
            <person name="Jang Y."/>
            <person name="Kim J.-J."/>
            <person name="Kim K.H."/>
            <person name="Pangilinan J."/>
            <person name="Lipzen A."/>
            <person name="Riley R."/>
            <person name="Grigoriev I.V."/>
            <person name="Spatafora J.W."/>
            <person name="Choi I.-G."/>
        </authorList>
    </citation>
    <scope>NUCLEOTIDE SEQUENCE [LARGE SCALE GENOMIC DNA]</scope>
    <source>
        <strain evidence="2 3">KUC8140</strain>
    </source>
</reference>
<dbReference type="AlphaFoldDB" id="A0A0H2S0I4"/>
<sequence>MASLPAQTVVYAPTPSTSHGVPHHAHTVPHTHGSAHTSHSSSYGGGNTASNSNSGSGIGGSAAHSLPPQQERLPSIRDLDFHYHAQNATQVPGASAPSASSVSPNRLSRTQQATTPGPAQQQLLHSHPPQATDSPQSATTAVIPNIPRGRAQSSSSSWGSSAPHLHSVSGPGPSASPIQQSTPNYPYPMDAAHHPQSLKRQRTDTGNSGGSIMPSSSNSAISRTPRMIN</sequence>
<accession>A0A0H2S0I4</accession>
<keyword evidence="3" id="KW-1185">Reference proteome</keyword>
<feature type="compositionally biased region" description="Polar residues" evidence="1">
    <location>
        <begin position="129"/>
        <end position="142"/>
    </location>
</feature>
<evidence type="ECO:0000313" key="2">
    <source>
        <dbReference type="EMBL" id="KLO15283.1"/>
    </source>
</evidence>
<name>A0A0H2S0I4_9AGAM</name>